<name>G4RJI3_THETK</name>
<dbReference type="Proteomes" id="UP000002654">
    <property type="component" value="Chromosome"/>
</dbReference>
<proteinExistence type="predicted"/>
<keyword evidence="2" id="KW-1185">Reference proteome</keyword>
<dbReference type="PaxDb" id="768679-TTX_1084"/>
<accession>G4RJI3</accession>
<evidence type="ECO:0000313" key="2">
    <source>
        <dbReference type="Proteomes" id="UP000002654"/>
    </source>
</evidence>
<evidence type="ECO:0000313" key="1">
    <source>
        <dbReference type="EMBL" id="CCC81728.1"/>
    </source>
</evidence>
<dbReference type="HOGENOM" id="CLU_2230484_0_0_2"/>
<dbReference type="EMBL" id="FN869859">
    <property type="protein sequence ID" value="CCC81728.1"/>
    <property type="molecule type" value="Genomic_DNA"/>
</dbReference>
<dbReference type="KEGG" id="ttn:TTX_1084"/>
<dbReference type="eggNOG" id="arCOG06062">
    <property type="taxonomic scope" value="Archaea"/>
</dbReference>
<sequence length="110" mass="12338">MGSGSSSMFRMDDGISPRDLKIDMLRDGLRGIRGRFQDCVAKGKKKEVCYAVAANELVSMFGSLLPYVAHDPELRYFLLRGSDGQLLVYDADRDVYKIVDFVEAVQRLLA</sequence>
<organism evidence="1 2">
    <name type="scientific">Thermoproteus tenax (strain ATCC 35583 / DSM 2078 / JCM 9277 / NBRC 100435 / Kra 1)</name>
    <dbReference type="NCBI Taxonomy" id="768679"/>
    <lineage>
        <taxon>Archaea</taxon>
        <taxon>Thermoproteota</taxon>
        <taxon>Thermoprotei</taxon>
        <taxon>Thermoproteales</taxon>
        <taxon>Thermoproteaceae</taxon>
        <taxon>Thermoproteus</taxon>
    </lineage>
</organism>
<reference evidence="1 2" key="1">
    <citation type="journal article" date="2011" name="PLoS ONE">
        <title>The complete genome sequence of Thermoproteus tenax: a physiologically versatile member of the Crenarchaeota.</title>
        <authorList>
            <person name="Siebers B."/>
            <person name="Zaparty M."/>
            <person name="Raddatz G."/>
            <person name="Tjaden B."/>
            <person name="Albers S.V."/>
            <person name="Bell S.D."/>
            <person name="Blombach F."/>
            <person name="Kletzin A."/>
            <person name="Kyrpides N."/>
            <person name="Lanz C."/>
            <person name="Plagens A."/>
            <person name="Rampp M."/>
            <person name="Rosinus A."/>
            <person name="von Jan M."/>
            <person name="Makarova K.S."/>
            <person name="Klenk H.P."/>
            <person name="Schuster S.C."/>
            <person name="Hensel R."/>
        </authorList>
    </citation>
    <scope>NUCLEOTIDE SEQUENCE [LARGE SCALE GENOMIC DNA]</scope>
    <source>
        <strain evidence="2">ATCC 35583 / DSM 2078 / JCM 9277 / NBRC 100435 / Kra 1</strain>
    </source>
</reference>
<dbReference type="AlphaFoldDB" id="G4RJI3"/>
<dbReference type="PATRIC" id="fig|768679.9.peg.1093"/>
<protein>
    <submittedName>
        <fullName evidence="1">Uncharacterized protein</fullName>
    </submittedName>
</protein>
<gene>
    <name evidence="1" type="ordered locus">TTX_1084</name>
</gene>